<dbReference type="GO" id="GO:0004386">
    <property type="term" value="F:helicase activity"/>
    <property type="evidence" value="ECO:0007669"/>
    <property type="project" value="UniProtKB-UniRule"/>
</dbReference>
<dbReference type="GO" id="GO:0005524">
    <property type="term" value="F:ATP binding"/>
    <property type="evidence" value="ECO:0007669"/>
    <property type="project" value="UniProtKB-UniRule"/>
</dbReference>
<evidence type="ECO:0000256" key="1">
    <source>
        <dbReference type="ARBA" id="ARBA00007913"/>
    </source>
</evidence>
<evidence type="ECO:0000256" key="2">
    <source>
        <dbReference type="ARBA" id="ARBA00022741"/>
    </source>
</evidence>
<keyword evidence="2 6" id="KW-0547">Nucleotide-binding</keyword>
<proteinExistence type="inferred from homology"/>
<evidence type="ECO:0000256" key="3">
    <source>
        <dbReference type="ARBA" id="ARBA00022801"/>
    </source>
</evidence>
<organism evidence="10 11">
    <name type="scientific">Mixia osmundae (strain CBS 9802 / IAM 14324 / JCM 22182 / KY 12970)</name>
    <dbReference type="NCBI Taxonomy" id="764103"/>
    <lineage>
        <taxon>Eukaryota</taxon>
        <taxon>Fungi</taxon>
        <taxon>Dikarya</taxon>
        <taxon>Basidiomycota</taxon>
        <taxon>Pucciniomycotina</taxon>
        <taxon>Mixiomycetes</taxon>
        <taxon>Mixiales</taxon>
        <taxon>Mixiaceae</taxon>
        <taxon>Mixia</taxon>
    </lineage>
</organism>
<evidence type="ECO:0000256" key="4">
    <source>
        <dbReference type="ARBA" id="ARBA00022806"/>
    </source>
</evidence>
<comment type="caution">
    <text evidence="10">The sequence shown here is derived from an EMBL/GenBank/DDBJ whole genome shotgun (WGS) entry which is preliminary data.</text>
</comment>
<dbReference type="InterPro" id="IPR014016">
    <property type="entry name" value="UvrD-like_ATP-bd"/>
</dbReference>
<dbReference type="Proteomes" id="UP000009131">
    <property type="component" value="Unassembled WGS sequence"/>
</dbReference>
<dbReference type="eggNOG" id="KOG1801">
    <property type="taxonomic scope" value="Eukaryota"/>
</dbReference>
<name>G7E7C7_MIXOS</name>
<evidence type="ECO:0000256" key="5">
    <source>
        <dbReference type="ARBA" id="ARBA00022840"/>
    </source>
</evidence>
<dbReference type="RefSeq" id="XP_014570415.1">
    <property type="nucleotide sequence ID" value="XM_014714929.1"/>
</dbReference>
<dbReference type="HOGENOM" id="CLU_000459_1_1_1"/>
<dbReference type="PANTHER" id="PTHR10887:SF495">
    <property type="entry name" value="HELICASE SENATAXIN ISOFORM X1-RELATED"/>
    <property type="match status" value="1"/>
</dbReference>
<dbReference type="CDD" id="cd18042">
    <property type="entry name" value="DEXXQc_SETX"/>
    <property type="match status" value="1"/>
</dbReference>
<dbReference type="Gene3D" id="3.40.50.300">
    <property type="entry name" value="P-loop containing nucleotide triphosphate hydrolases"/>
    <property type="match status" value="2"/>
</dbReference>
<dbReference type="GO" id="GO:0016787">
    <property type="term" value="F:hydrolase activity"/>
    <property type="evidence" value="ECO:0007669"/>
    <property type="project" value="UniProtKB-UniRule"/>
</dbReference>
<dbReference type="InterPro" id="IPR041679">
    <property type="entry name" value="DNA2/NAM7-like_C"/>
</dbReference>
<comment type="similarity">
    <text evidence="1">Belongs to the DNA2/NAM7 helicase family.</text>
</comment>
<evidence type="ECO:0000256" key="7">
    <source>
        <dbReference type="SAM" id="Coils"/>
    </source>
</evidence>
<dbReference type="InterPro" id="IPR041677">
    <property type="entry name" value="DNA2/NAM7_AAA_11"/>
</dbReference>
<dbReference type="OrthoDB" id="6513042at2759"/>
<feature type="region of interest" description="Disordered" evidence="8">
    <location>
        <begin position="1918"/>
        <end position="1976"/>
    </location>
</feature>
<keyword evidence="11" id="KW-1185">Reference proteome</keyword>
<dbReference type="InterPro" id="IPR027417">
    <property type="entry name" value="P-loop_NTPase"/>
</dbReference>
<evidence type="ECO:0000259" key="9">
    <source>
        <dbReference type="PROSITE" id="PS51198"/>
    </source>
</evidence>
<dbReference type="Pfam" id="PF23576">
    <property type="entry name" value="SEN1_barrel"/>
    <property type="match status" value="1"/>
</dbReference>
<dbReference type="Pfam" id="PF13086">
    <property type="entry name" value="AAA_11"/>
    <property type="match status" value="1"/>
</dbReference>
<accession>G7E7C7</accession>
<evidence type="ECO:0000313" key="10">
    <source>
        <dbReference type="EMBL" id="GAA98737.1"/>
    </source>
</evidence>
<dbReference type="PANTHER" id="PTHR10887">
    <property type="entry name" value="DNA2/NAM7 HELICASE FAMILY"/>
    <property type="match status" value="1"/>
</dbReference>
<keyword evidence="4 6" id="KW-0347">Helicase</keyword>
<keyword evidence="7" id="KW-0175">Coiled coil</keyword>
<dbReference type="GO" id="GO:0006369">
    <property type="term" value="P:termination of RNA polymerase II transcription"/>
    <property type="evidence" value="ECO:0007669"/>
    <property type="project" value="TreeGrafter"/>
</dbReference>
<dbReference type="SUPFAM" id="SSF52540">
    <property type="entry name" value="P-loop containing nucleoside triphosphate hydrolases"/>
    <property type="match status" value="1"/>
</dbReference>
<dbReference type="InterPro" id="IPR024481">
    <property type="entry name" value="Helicase_Sen1_N"/>
</dbReference>
<dbReference type="Pfam" id="PF13087">
    <property type="entry name" value="AAA_12"/>
    <property type="match status" value="1"/>
</dbReference>
<dbReference type="STRING" id="764103.G7E7C7"/>
<dbReference type="InterPro" id="IPR047187">
    <property type="entry name" value="SF1_C_Upf1"/>
</dbReference>
<dbReference type="GO" id="GO:0005694">
    <property type="term" value="C:chromosome"/>
    <property type="evidence" value="ECO:0007669"/>
    <property type="project" value="UniProtKB-ARBA"/>
</dbReference>
<dbReference type="GO" id="GO:0016604">
    <property type="term" value="C:nuclear body"/>
    <property type="evidence" value="ECO:0007669"/>
    <property type="project" value="TreeGrafter"/>
</dbReference>
<keyword evidence="5 6" id="KW-0067">ATP-binding</keyword>
<dbReference type="FunFam" id="3.40.50.300:FF:000326">
    <property type="entry name" value="P-loop containing nucleoside triphosphate hydrolase"/>
    <property type="match status" value="1"/>
</dbReference>
<dbReference type="OMA" id="TYRFFNV"/>
<evidence type="ECO:0000313" key="11">
    <source>
        <dbReference type="Proteomes" id="UP000009131"/>
    </source>
</evidence>
<dbReference type="EMBL" id="BABT02000163">
    <property type="protein sequence ID" value="GAA98737.1"/>
    <property type="molecule type" value="Genomic_DNA"/>
</dbReference>
<feature type="region of interest" description="Disordered" evidence="8">
    <location>
        <begin position="994"/>
        <end position="1028"/>
    </location>
</feature>
<dbReference type="GO" id="GO:0001147">
    <property type="term" value="F:transcription termination site sequence-specific DNA binding"/>
    <property type="evidence" value="ECO:0007669"/>
    <property type="project" value="TreeGrafter"/>
</dbReference>
<sequence length="1976" mass="219523">MSSSTRAQLLAQVSQALQTARIDPVRERVTATLLACVDVLSLAQSTNRPEEASTSEHHWFCHRAKQDGTYEPAIYSLQLLAYKASNPRVQQHRDLLSGVLDSCTDCIKAYQTAKQDVIDRYLSIGENEAAIKRFSAGMADKERTLILQELETLRWIAPSSPSSSSVAPRALPTGLYYRIFCFPAAYRNPIIRSAMSEQTHVALLSSVRSKTLLPGHIHFASRDLPDLSEWCSRMISRSAIKTDEDYVTIETEVRSLLVTISDQQHAIENDMSRSPAPSEKTPLWTVLGAVLSRCSGEIIQAHLLPASAAQAAALRTDIVRFVSSHISSSDDSFATILSVWTQLLIKLANEMWRDKAYLTVSLSDLLDNPAYKALLAKEAEDEAAFTSENRPYRAWIMPLLISIAQSKTAFVDGCSLLITTFFDHFQREHLNARTRNLALLRLVQPLLYVLTSSAEDWPYRAELIDLIDTRARVLVNAGFARSSHLAAGRDSLTKPVRAFIACILDDDCQRICRRLTALADWKRENKRIRDASVTQEQIDWIARSSQARICSGLWKATYDIVNPSHDILAIVPLLSCISTLAPFEMLSGPVWVFGQHNDLKPVLKRLNSLLTETRAPMRDLLLDIQATEQDHILALLKDREALTAIVRLMLSPEDDLHNPAQAVVKTAYDAVTRADCFRALLHNYPSETLSALTQATETFADHAQRFPDLCAASKRLVRCYTDVVEALCDQEDGLVRDEAWITRPDCTNVEQLLTFWPLMCHALAVIFDHTPTWAPNHTNEQMTDWMRDAIIFGQRLVDQCRLLSSVSSRHGSSAQAEQGRVKLTESLNEPLEALLAWMRLNDIVLLASTARLTQAMISRLSGQRIRLTDRVLHRVRKLAKSLEEDPAKNKLLLNQDQQRDIVQAVSMHPLYAAEFSDYVEPGFEEILAPPKAAVQRSVPLLKPRSTTEPASAPLHPALSLQNGKLVAGKPIPSMLPKPRPLPSANIVQKPIVPKGPRLKYSHKDAAAERERRQAGLLADDSSSSDTETRGIDILLGNKKPIIRQAEKAQGVKLLPQHQVPGLERLAVEAARQADRRQNLARMRQQVDTDPLFRSILQWDSFSDGQTPDNAGIKPQKIIDRFSSVAHYQAVMQPLLLIECWQQLVNAKREAHENGTPIMACSIVSRMSIDDFLEVTCSFPGGSVPHNVYFVDTEIVLMRCMHDELAQCFAKVVSTKRQGAALNVTFRCSPRNTTGCRAQMTPQSSWHVRKLTGLGTTIREYIALQSLPYYELAEDVLRGRLKQKVAARSDTVDAIARKHQVNQPQAFAIAAALDAEGFTLIQGPPGTGKTKTIIGLVGAFLARRKPSDGLPSEKLLICAPSNAAIDEIAARLKNGVRAEDNRMVVPKIVRIGADSAIHAAVKDLFIDEQIDALLNDGSHGDDKADEALSALRRQMEELKAERAQTQDMLARQGLDDQERGRLADVRRIQTREIYELGLRLDAEKDKTGDRRRAQDTRRFQMRNQVLCDCDIICATLSGSGHDYMAQLPFQFETVIIDEAAQSVEISSLIPLRYGAKRCIMVGDPRQLPPTVLSTVAKDANYASSLFVRMQKNHADGVHLLSIQYRMHPSISAWPSEVFYGGELRDGPGIAALTASSWHRNPLLPPYSFLHCSGAQQTGRNHSVFNPEEARVGVAIFKQFLKEVGDAISDIRVGVVTMYKAQVFELRRLFKLAFGDDIVHRLDFSTVDGFQGQEKDVIIFSCVRSGQGSDPIGFLRDARRMNVALTRAKSSLFILGHAPTLRTDPTWRRLIENAQARAMYREVTANTFTSSVMMPAVLPTSPIKARSSNSQKGAAPALPLVKPKDEPAAVRPNGLRMSQDGSSAPVRIVKTESRSKPDQQAILPPVITTVVTTKKRIRESIDTAHDQSGSASTISTTAIIDLDDVGRQPSNKAIETRPTQTTSNGTEASAPMKGDSKRRAPPPPRPVNPFITKKRRLP</sequence>
<dbReference type="InterPro" id="IPR045055">
    <property type="entry name" value="DNA2/NAM7-like"/>
</dbReference>
<keyword evidence="3 6" id="KW-0378">Hydrolase</keyword>
<feature type="compositionally biased region" description="Basic and acidic residues" evidence="8">
    <location>
        <begin position="1001"/>
        <end position="1013"/>
    </location>
</feature>
<reference evidence="10 11" key="2">
    <citation type="journal article" date="2012" name="Open Biol.">
        <title>Characteristics of nucleosomes and linker DNA regions on the genome of the basidiomycete Mixia osmundae revealed by mono- and dinucleosome mapping.</title>
        <authorList>
            <person name="Nishida H."/>
            <person name="Kondo S."/>
            <person name="Matsumoto T."/>
            <person name="Suzuki Y."/>
            <person name="Yoshikawa H."/>
            <person name="Taylor T.D."/>
            <person name="Sugiyama J."/>
        </authorList>
    </citation>
    <scope>NUCLEOTIDE SEQUENCE [LARGE SCALE GENOMIC DNA]</scope>
    <source>
        <strain evidence="11">CBS 9802 / IAM 14324 / JCM 22182 / KY 12970</strain>
    </source>
</reference>
<evidence type="ECO:0000256" key="6">
    <source>
        <dbReference type="PROSITE-ProRule" id="PRU00560"/>
    </source>
</evidence>
<feature type="domain" description="UvrD-like helicase ATP-binding" evidence="9">
    <location>
        <begin position="1301"/>
        <end position="1606"/>
    </location>
</feature>
<feature type="binding site" evidence="6">
    <location>
        <begin position="1322"/>
        <end position="1329"/>
    </location>
    <ligand>
        <name>ATP</name>
        <dbReference type="ChEBI" id="CHEBI:30616"/>
    </ligand>
</feature>
<dbReference type="FunCoup" id="G7E7C7">
    <property type="interactions" value="89"/>
</dbReference>
<gene>
    <name evidence="10" type="primary">Mo05425</name>
    <name evidence="10" type="ORF">E5Q_05425</name>
</gene>
<dbReference type="InterPro" id="IPR056474">
    <property type="entry name" value="SEN1_barrel"/>
</dbReference>
<dbReference type="CDD" id="cd18808">
    <property type="entry name" value="SF1_C_Upf1"/>
    <property type="match status" value="1"/>
</dbReference>
<protein>
    <recommendedName>
        <fullName evidence="9">UvrD-like helicase ATP-binding domain-containing protein</fullName>
    </recommendedName>
</protein>
<reference evidence="10 11" key="1">
    <citation type="journal article" date="2011" name="J. Gen. Appl. Microbiol.">
        <title>Draft genome sequencing of the enigmatic basidiomycete Mixia osmundae.</title>
        <authorList>
            <person name="Nishida H."/>
            <person name="Nagatsuka Y."/>
            <person name="Sugiyama J."/>
        </authorList>
    </citation>
    <scope>NUCLEOTIDE SEQUENCE [LARGE SCALE GENOMIC DNA]</scope>
    <source>
        <strain evidence="11">CBS 9802 / IAM 14324 / JCM 22182 / KY 12970</strain>
    </source>
</reference>
<dbReference type="PROSITE" id="PS51198">
    <property type="entry name" value="UVRD_HELICASE_ATP_BIND"/>
    <property type="match status" value="1"/>
</dbReference>
<dbReference type="InParanoid" id="G7E7C7"/>
<feature type="compositionally biased region" description="Polar residues" evidence="8">
    <location>
        <begin position="1926"/>
        <end position="1945"/>
    </location>
</feature>
<feature type="coiled-coil region" evidence="7">
    <location>
        <begin position="1420"/>
        <end position="1454"/>
    </location>
</feature>
<evidence type="ECO:0000256" key="8">
    <source>
        <dbReference type="SAM" id="MobiDB-lite"/>
    </source>
</evidence>
<dbReference type="Pfam" id="PF12726">
    <property type="entry name" value="SEN1_N"/>
    <property type="match status" value="1"/>
</dbReference>